<evidence type="ECO:0000313" key="1">
    <source>
        <dbReference type="EMBL" id="MER7372416.1"/>
    </source>
</evidence>
<gene>
    <name evidence="1" type="ORF">ABT384_07085</name>
</gene>
<dbReference type="EMBL" id="JBEPFB010000003">
    <property type="protein sequence ID" value="MER7372416.1"/>
    <property type="molecule type" value="Genomic_DNA"/>
</dbReference>
<proteinExistence type="predicted"/>
<dbReference type="SUPFAM" id="SSF82171">
    <property type="entry name" value="DPP6 N-terminal domain-like"/>
    <property type="match status" value="1"/>
</dbReference>
<protein>
    <submittedName>
        <fullName evidence="1">Uncharacterized protein</fullName>
    </submittedName>
</protein>
<keyword evidence="2" id="KW-1185">Reference proteome</keyword>
<organism evidence="1 2">
    <name type="scientific">Streptomyces lanatus</name>
    <dbReference type="NCBI Taxonomy" id="66900"/>
    <lineage>
        <taxon>Bacteria</taxon>
        <taxon>Bacillati</taxon>
        <taxon>Actinomycetota</taxon>
        <taxon>Actinomycetes</taxon>
        <taxon>Kitasatosporales</taxon>
        <taxon>Streptomycetaceae</taxon>
        <taxon>Streptomyces</taxon>
    </lineage>
</organism>
<evidence type="ECO:0000313" key="2">
    <source>
        <dbReference type="Proteomes" id="UP001486207"/>
    </source>
</evidence>
<name>A0ABV1XLF7_9ACTN</name>
<dbReference type="Proteomes" id="UP001486207">
    <property type="component" value="Unassembled WGS sequence"/>
</dbReference>
<sequence>MRWRTAALALRLPLARNSERLDRALRTVMSSAAHADEGAVGRAAVRAMKVHGPEAVWRAWLEPSVSGPSPRRWTSPLLADLLDSAAQVPDVLVDSAWQDWLDEHDPHLWSLLRHWNRAATTCDHRVRFLSRLALDEADGRVDAQALADAAARFDHPLGERARARMAACGDDRAVDLFCTAAVDSPDATAFCAEHQLAPSDRVERAVFFVRTGQYEQYRALDPDGALLGLGYRAVSSEVRRAIREAMTVLNGIETLRVLAGQRAEGPGFVSLSADERTYLSEKLACQGDWERLWRLVLLMPLSQAVDTVQAFDAWRPSGEDDRRVFEELRAAEPRTVRDQVEFLSGPSPRAGPGTWIRLRELDERATAVFDVDFAPDGEELAFAGISRWAGVIELGNTTMPWLYPDFTGSVTGVAHLGSDAIVVAESGEEWNRHRDPRATRLRYVDHRGGRELSFPTTPISRIRSVKRIAGDRRFVALSARERGRAEEWMLLAGRAGGAVTDSGVLHGMTYLNPTVAVDPGGRLVSVVDRRAALVADLGDSRVNVLDGREPQAGDSRPCAALSPSVLVRGLPEGYVHVWHEPMTSTEPPMEGRLWPEPESWRDWLRTRTLIDLAWSPALRRFLALSQERTDGRESLFVEILDIPALRDTPLPLPQSLVSESFKIDLPMNGHHPFMRLSPKGDVLAVGGGPTPVIQLQALSALSLRPFVDTPMGLMTHEQFKEVVAVLQNPLLGERSRATLTLLRTCLEQRFGGDIGIGGPASVSGDAIALGRDGTE</sequence>
<comment type="caution">
    <text evidence="1">The sequence shown here is derived from an EMBL/GenBank/DDBJ whole genome shotgun (WGS) entry which is preliminary data.</text>
</comment>
<reference evidence="1 2" key="1">
    <citation type="submission" date="2024-06" db="EMBL/GenBank/DDBJ databases">
        <title>The Natural Products Discovery Center: Release of the First 8490 Sequenced Strains for Exploring Actinobacteria Biosynthetic Diversity.</title>
        <authorList>
            <person name="Kalkreuter E."/>
            <person name="Kautsar S.A."/>
            <person name="Yang D."/>
            <person name="Bader C.D."/>
            <person name="Teijaro C.N."/>
            <person name="Fluegel L."/>
            <person name="Davis C.M."/>
            <person name="Simpson J.R."/>
            <person name="Lauterbach L."/>
            <person name="Steele A.D."/>
            <person name="Gui C."/>
            <person name="Meng S."/>
            <person name="Li G."/>
            <person name="Viehrig K."/>
            <person name="Ye F."/>
            <person name="Su P."/>
            <person name="Kiefer A.F."/>
            <person name="Nichols A."/>
            <person name="Cepeda A.J."/>
            <person name="Yan W."/>
            <person name="Fan B."/>
            <person name="Jiang Y."/>
            <person name="Adhikari A."/>
            <person name="Zheng C.-J."/>
            <person name="Schuster L."/>
            <person name="Cowan T.M."/>
            <person name="Smanski M.J."/>
            <person name="Chevrette M.G."/>
            <person name="De Carvalho L.P.S."/>
            <person name="Shen B."/>
        </authorList>
    </citation>
    <scope>NUCLEOTIDE SEQUENCE [LARGE SCALE GENOMIC DNA]</scope>
    <source>
        <strain evidence="1 2">NPDC000155</strain>
    </source>
</reference>
<dbReference type="RefSeq" id="WP_190069883.1">
    <property type="nucleotide sequence ID" value="NZ_BNBM01000004.1"/>
</dbReference>
<accession>A0ABV1XLF7</accession>